<organism evidence="5 6">
    <name type="scientific">Devosia nitrariae</name>
    <dbReference type="NCBI Taxonomy" id="2071872"/>
    <lineage>
        <taxon>Bacteria</taxon>
        <taxon>Pseudomonadati</taxon>
        <taxon>Pseudomonadota</taxon>
        <taxon>Alphaproteobacteria</taxon>
        <taxon>Hyphomicrobiales</taxon>
        <taxon>Devosiaceae</taxon>
        <taxon>Devosia</taxon>
    </lineage>
</organism>
<comment type="caution">
    <text evidence="5">The sequence shown here is derived from an EMBL/GenBank/DDBJ whole genome shotgun (WGS) entry which is preliminary data.</text>
</comment>
<dbReference type="Pfam" id="PF07729">
    <property type="entry name" value="FCD"/>
    <property type="match status" value="1"/>
</dbReference>
<evidence type="ECO:0000256" key="2">
    <source>
        <dbReference type="ARBA" id="ARBA00023125"/>
    </source>
</evidence>
<evidence type="ECO:0000259" key="4">
    <source>
        <dbReference type="PROSITE" id="PS50949"/>
    </source>
</evidence>
<dbReference type="InterPro" id="IPR011711">
    <property type="entry name" value="GntR_C"/>
</dbReference>
<protein>
    <submittedName>
        <fullName evidence="5">GntR family transcriptional regulator</fullName>
    </submittedName>
</protein>
<dbReference type="InterPro" id="IPR008920">
    <property type="entry name" value="TF_FadR/GntR_C"/>
</dbReference>
<keyword evidence="1" id="KW-0805">Transcription regulation</keyword>
<evidence type="ECO:0000313" key="6">
    <source>
        <dbReference type="Proteomes" id="UP001156691"/>
    </source>
</evidence>
<dbReference type="PANTHER" id="PTHR43537">
    <property type="entry name" value="TRANSCRIPTIONAL REGULATOR, GNTR FAMILY"/>
    <property type="match status" value="1"/>
</dbReference>
<dbReference type="Gene3D" id="1.10.10.10">
    <property type="entry name" value="Winged helix-like DNA-binding domain superfamily/Winged helix DNA-binding domain"/>
    <property type="match status" value="1"/>
</dbReference>
<dbReference type="SUPFAM" id="SSF48008">
    <property type="entry name" value="GntR ligand-binding domain-like"/>
    <property type="match status" value="1"/>
</dbReference>
<dbReference type="Proteomes" id="UP001156691">
    <property type="component" value="Unassembled WGS sequence"/>
</dbReference>
<dbReference type="PROSITE" id="PS50949">
    <property type="entry name" value="HTH_GNTR"/>
    <property type="match status" value="1"/>
</dbReference>
<keyword evidence="6" id="KW-1185">Reference proteome</keyword>
<accession>A0ABQ5W8A1</accession>
<dbReference type="InterPro" id="IPR036390">
    <property type="entry name" value="WH_DNA-bd_sf"/>
</dbReference>
<dbReference type="InterPro" id="IPR000524">
    <property type="entry name" value="Tscrpt_reg_HTH_GntR"/>
</dbReference>
<keyword evidence="3" id="KW-0804">Transcription</keyword>
<dbReference type="EMBL" id="BSNS01000018">
    <property type="protein sequence ID" value="GLQ56175.1"/>
    <property type="molecule type" value="Genomic_DNA"/>
</dbReference>
<dbReference type="InterPro" id="IPR036388">
    <property type="entry name" value="WH-like_DNA-bd_sf"/>
</dbReference>
<dbReference type="PRINTS" id="PR00035">
    <property type="entry name" value="HTHGNTR"/>
</dbReference>
<keyword evidence="2" id="KW-0238">DNA-binding</keyword>
<name>A0ABQ5W8A1_9HYPH</name>
<dbReference type="PANTHER" id="PTHR43537:SF24">
    <property type="entry name" value="GLUCONATE OPERON TRANSCRIPTIONAL REPRESSOR"/>
    <property type="match status" value="1"/>
</dbReference>
<dbReference type="Pfam" id="PF00392">
    <property type="entry name" value="GntR"/>
    <property type="match status" value="1"/>
</dbReference>
<reference evidence="6" key="1">
    <citation type="journal article" date="2019" name="Int. J. Syst. Evol. Microbiol.">
        <title>The Global Catalogue of Microorganisms (GCM) 10K type strain sequencing project: providing services to taxonomists for standard genome sequencing and annotation.</title>
        <authorList>
            <consortium name="The Broad Institute Genomics Platform"/>
            <consortium name="The Broad Institute Genome Sequencing Center for Infectious Disease"/>
            <person name="Wu L."/>
            <person name="Ma J."/>
        </authorList>
    </citation>
    <scope>NUCLEOTIDE SEQUENCE [LARGE SCALE GENOMIC DNA]</scope>
    <source>
        <strain evidence="6">NBRC 112416</strain>
    </source>
</reference>
<sequence>MFMSEIEPQNQKLKATSLSEAVYEALRESIVSLNDPPGALLTENAIAARYGVARPTAKAALERLVTEGLLRRRAHRAAQVPVLSRADIEDLYAARLLIEEASIVSLAKTGVVPLAALKAHREIKEFSENGENAPFARPDLTFHHALVAGNGSPRLSRMHELIMGEIQLCMGQLQSHQLLRAKEIAAQHQGLIDAIESRDSELAGFLIRRHINNARDRLLTRFAEKGRGSGT</sequence>
<evidence type="ECO:0000313" key="5">
    <source>
        <dbReference type="EMBL" id="GLQ56175.1"/>
    </source>
</evidence>
<evidence type="ECO:0000256" key="1">
    <source>
        <dbReference type="ARBA" id="ARBA00023015"/>
    </source>
</evidence>
<dbReference type="SMART" id="SM00895">
    <property type="entry name" value="FCD"/>
    <property type="match status" value="1"/>
</dbReference>
<proteinExistence type="predicted"/>
<dbReference type="Gene3D" id="1.20.120.530">
    <property type="entry name" value="GntR ligand-binding domain-like"/>
    <property type="match status" value="1"/>
</dbReference>
<dbReference type="SUPFAM" id="SSF46785">
    <property type="entry name" value="Winged helix' DNA-binding domain"/>
    <property type="match status" value="1"/>
</dbReference>
<evidence type="ECO:0000256" key="3">
    <source>
        <dbReference type="ARBA" id="ARBA00023163"/>
    </source>
</evidence>
<dbReference type="SMART" id="SM00345">
    <property type="entry name" value="HTH_GNTR"/>
    <property type="match status" value="1"/>
</dbReference>
<gene>
    <name evidence="5" type="ORF">GCM10010862_34340</name>
</gene>
<feature type="domain" description="HTH gntR-type" evidence="4">
    <location>
        <begin position="16"/>
        <end position="83"/>
    </location>
</feature>